<name>A0ACB8RQV0_9AGAM</name>
<reference evidence="1" key="1">
    <citation type="submission" date="2021-02" db="EMBL/GenBank/DDBJ databases">
        <authorList>
            <consortium name="DOE Joint Genome Institute"/>
            <person name="Ahrendt S."/>
            <person name="Looney B.P."/>
            <person name="Miyauchi S."/>
            <person name="Morin E."/>
            <person name="Drula E."/>
            <person name="Courty P.E."/>
            <person name="Chicoki N."/>
            <person name="Fauchery L."/>
            <person name="Kohler A."/>
            <person name="Kuo A."/>
            <person name="Labutti K."/>
            <person name="Pangilinan J."/>
            <person name="Lipzen A."/>
            <person name="Riley R."/>
            <person name="Andreopoulos W."/>
            <person name="He G."/>
            <person name="Johnson J."/>
            <person name="Barry K.W."/>
            <person name="Grigoriev I.V."/>
            <person name="Nagy L."/>
            <person name="Hibbett D."/>
            <person name="Henrissat B."/>
            <person name="Matheny P.B."/>
            <person name="Labbe J."/>
            <person name="Martin F."/>
        </authorList>
    </citation>
    <scope>NUCLEOTIDE SEQUENCE</scope>
    <source>
        <strain evidence="1">FP105234-sp</strain>
    </source>
</reference>
<gene>
    <name evidence="1" type="ORF">FA95DRAFT_1560200</name>
</gene>
<organism evidence="1 2">
    <name type="scientific">Auriscalpium vulgare</name>
    <dbReference type="NCBI Taxonomy" id="40419"/>
    <lineage>
        <taxon>Eukaryota</taxon>
        <taxon>Fungi</taxon>
        <taxon>Dikarya</taxon>
        <taxon>Basidiomycota</taxon>
        <taxon>Agaricomycotina</taxon>
        <taxon>Agaricomycetes</taxon>
        <taxon>Russulales</taxon>
        <taxon>Auriscalpiaceae</taxon>
        <taxon>Auriscalpium</taxon>
    </lineage>
</organism>
<dbReference type="EMBL" id="MU275928">
    <property type="protein sequence ID" value="KAI0046330.1"/>
    <property type="molecule type" value="Genomic_DNA"/>
</dbReference>
<reference evidence="1" key="2">
    <citation type="journal article" date="2022" name="New Phytol.">
        <title>Evolutionary transition to the ectomycorrhizal habit in the genomes of a hyperdiverse lineage of mushroom-forming fungi.</title>
        <authorList>
            <person name="Looney B."/>
            <person name="Miyauchi S."/>
            <person name="Morin E."/>
            <person name="Drula E."/>
            <person name="Courty P.E."/>
            <person name="Kohler A."/>
            <person name="Kuo A."/>
            <person name="LaButti K."/>
            <person name="Pangilinan J."/>
            <person name="Lipzen A."/>
            <person name="Riley R."/>
            <person name="Andreopoulos W."/>
            <person name="He G."/>
            <person name="Johnson J."/>
            <person name="Nolan M."/>
            <person name="Tritt A."/>
            <person name="Barry K.W."/>
            <person name="Grigoriev I.V."/>
            <person name="Nagy L.G."/>
            <person name="Hibbett D."/>
            <person name="Henrissat B."/>
            <person name="Matheny P.B."/>
            <person name="Labbe J."/>
            <person name="Martin F.M."/>
        </authorList>
    </citation>
    <scope>NUCLEOTIDE SEQUENCE</scope>
    <source>
        <strain evidence="1">FP105234-sp</strain>
    </source>
</reference>
<dbReference type="Proteomes" id="UP000814033">
    <property type="component" value="Unassembled WGS sequence"/>
</dbReference>
<evidence type="ECO:0000313" key="1">
    <source>
        <dbReference type="EMBL" id="KAI0046330.1"/>
    </source>
</evidence>
<sequence length="378" mass="40300">MAVTILVSFSLMALVVTARPLPDSSQFGHAQGADLQSAVQAIFESRTSQPELLSSAEDEVHVHLTSPKNQQAYLSQLDSSAVKALVPLGDGANALLSDDEKKLYEMLEGSLDDVDGPSKPLDDSDEGRPAASESLPNAPLATRPLVVVAMSTALALLTVLCVGVSLYVFYSVRASLFTSRTAWDLLPKLEKQPLPSNIHATDDLDEKSSGLGLVLQSSDNEQPVVPVGILIDVEVDDGASEDDYHDALDASAATTPRPTPRVTPSSLSPISPLLVPLPPSPSLSPLPKTLHLRHEDSPTATPRPSWAVLAPEDQPQPDPRRAAPALDFALAMQLRPGFGIGADPAWLVRFLMAMFGWVAMLIGGTGRAPRENRRRVAL</sequence>
<keyword evidence="2" id="KW-1185">Reference proteome</keyword>
<protein>
    <submittedName>
        <fullName evidence="1">Uncharacterized protein</fullName>
    </submittedName>
</protein>
<accession>A0ACB8RQV0</accession>
<comment type="caution">
    <text evidence="1">The sequence shown here is derived from an EMBL/GenBank/DDBJ whole genome shotgun (WGS) entry which is preliminary data.</text>
</comment>
<proteinExistence type="predicted"/>
<evidence type="ECO:0000313" key="2">
    <source>
        <dbReference type="Proteomes" id="UP000814033"/>
    </source>
</evidence>